<dbReference type="OrthoDB" id="7630356at2"/>
<keyword evidence="1" id="KW-1133">Transmembrane helix</keyword>
<gene>
    <name evidence="2" type="ORF">SAMN04488568_11318</name>
</gene>
<name>A0A1G9TV99_9PROT</name>
<accession>A0A1G9TV99</accession>
<keyword evidence="3" id="KW-1185">Reference proteome</keyword>
<evidence type="ECO:0000313" key="2">
    <source>
        <dbReference type="EMBL" id="SDM51508.1"/>
    </source>
</evidence>
<proteinExistence type="predicted"/>
<keyword evidence="1" id="KW-0472">Membrane</keyword>
<evidence type="ECO:0000256" key="1">
    <source>
        <dbReference type="SAM" id="Phobius"/>
    </source>
</evidence>
<feature type="transmembrane region" description="Helical" evidence="1">
    <location>
        <begin position="105"/>
        <end position="123"/>
    </location>
</feature>
<evidence type="ECO:0000313" key="3">
    <source>
        <dbReference type="Proteomes" id="UP000199759"/>
    </source>
</evidence>
<protein>
    <submittedName>
        <fullName evidence="2">Uncharacterized protein</fullName>
    </submittedName>
</protein>
<dbReference type="EMBL" id="FNHG01000013">
    <property type="protein sequence ID" value="SDM51508.1"/>
    <property type="molecule type" value="Genomic_DNA"/>
</dbReference>
<dbReference type="STRING" id="144026.SAMN04488568_11318"/>
<organism evidence="2 3">
    <name type="scientific">Maricaulis salignorans</name>
    <dbReference type="NCBI Taxonomy" id="144026"/>
    <lineage>
        <taxon>Bacteria</taxon>
        <taxon>Pseudomonadati</taxon>
        <taxon>Pseudomonadota</taxon>
        <taxon>Alphaproteobacteria</taxon>
        <taxon>Maricaulales</taxon>
        <taxon>Maricaulaceae</taxon>
        <taxon>Maricaulis</taxon>
    </lineage>
</organism>
<dbReference type="RefSeq" id="WP_091770543.1">
    <property type="nucleotide sequence ID" value="NZ_FNHG01000013.1"/>
</dbReference>
<sequence length="165" mass="19033">MAGYVGHGRLQDDEWLMRACVLMNHDLPPHAPEYTPETELNRSYTTQSAEFETLLAKIDPEGDIDRSIFPMLAFFTASEGWPVDIIFAAIAAFLVWIFMPNWYGIMEYAAYTVIAGFIAVQYLRARRVRERATREMLRLGLQPGEENSLTLRMLVKYRKMPVTIH</sequence>
<feature type="transmembrane region" description="Helical" evidence="1">
    <location>
        <begin position="81"/>
        <end position="99"/>
    </location>
</feature>
<reference evidence="2 3" key="1">
    <citation type="submission" date="2016-10" db="EMBL/GenBank/DDBJ databases">
        <authorList>
            <person name="de Groot N.N."/>
        </authorList>
    </citation>
    <scope>NUCLEOTIDE SEQUENCE [LARGE SCALE GENOMIC DNA]</scope>
    <source>
        <strain evidence="2 3">DSM 16077</strain>
    </source>
</reference>
<dbReference type="Proteomes" id="UP000199759">
    <property type="component" value="Unassembled WGS sequence"/>
</dbReference>
<keyword evidence="1" id="KW-0812">Transmembrane</keyword>
<dbReference type="AlphaFoldDB" id="A0A1G9TV99"/>